<dbReference type="OrthoDB" id="9815676at2"/>
<dbReference type="KEGG" id="ajp:AMJAP_1518"/>
<dbReference type="FunFam" id="1.10.10.10:FF:000001">
    <property type="entry name" value="LysR family transcriptional regulator"/>
    <property type="match status" value="1"/>
</dbReference>
<dbReference type="InterPro" id="IPR005119">
    <property type="entry name" value="LysR_subst-bd"/>
</dbReference>
<evidence type="ECO:0000256" key="2">
    <source>
        <dbReference type="ARBA" id="ARBA00023015"/>
    </source>
</evidence>
<dbReference type="EMBL" id="AP014545">
    <property type="protein sequence ID" value="BBB26113.1"/>
    <property type="molecule type" value="Genomic_DNA"/>
</dbReference>
<dbReference type="Gene3D" id="3.40.190.290">
    <property type="match status" value="1"/>
</dbReference>
<sequence length="308" mass="33812">MDVLSAMAVFARVIELQSFSLAASDLGVSSSSVSKQVAHLEKHVGAALLERTTRRLKVTEAGEAYYEKCQQILSQVEEAEALVTQFQGNPHGVLKVNSDIAFGTALLARAVPEFLVQYPDIQLEVMLDDGAVGPLQQGFDLAFRVIDFIQPSEALVVHELACAPQVICATPEYIARHGQLQVPADLENHNCLGGVSLGKANRWVFNGIDGSQEIQIASRLRANSSLMLQAVMLAHQGVCRLSGFEACQLIEEGRVRLLLADYEVKPCSLFAIYPAHKYKNMKADLFIKFLEGWITANVKNLEKCDQIL</sequence>
<dbReference type="Gene3D" id="1.10.10.10">
    <property type="entry name" value="Winged helix-like DNA-binding domain superfamily/Winged helix DNA-binding domain"/>
    <property type="match status" value="1"/>
</dbReference>
<reference evidence="6 7" key="1">
    <citation type="journal article" date="2008" name="Int. J. Syst. Evol. Microbiol.">
        <title>Amphritea japonica sp. nov. and Amphritea balenae sp. nov., isolated from the sediment adjacent to sperm whale carcasses off Kagoshima, Japan.</title>
        <authorList>
            <person name="Miyazaki M."/>
            <person name="Nogi Y."/>
            <person name="Fujiwara Y."/>
            <person name="Kawato M."/>
            <person name="Nagahama T."/>
            <person name="Kubokawa K."/>
            <person name="Horikoshi K."/>
        </authorList>
    </citation>
    <scope>NUCLEOTIDE SEQUENCE [LARGE SCALE GENOMIC DNA]</scope>
    <source>
        <strain evidence="6 7">ATCC BAA-1530</strain>
    </source>
</reference>
<keyword evidence="3" id="KW-0238">DNA-binding</keyword>
<evidence type="ECO:0000313" key="6">
    <source>
        <dbReference type="EMBL" id="BBB26113.1"/>
    </source>
</evidence>
<protein>
    <submittedName>
        <fullName evidence="6">LysR family transcriptional regulator</fullName>
    </submittedName>
</protein>
<keyword evidence="7" id="KW-1185">Reference proteome</keyword>
<dbReference type="Pfam" id="PF00126">
    <property type="entry name" value="HTH_1"/>
    <property type="match status" value="1"/>
</dbReference>
<feature type="domain" description="HTH lysR-type" evidence="5">
    <location>
        <begin position="1"/>
        <end position="59"/>
    </location>
</feature>
<organism evidence="6 7">
    <name type="scientific">Amphritea japonica ATCC BAA-1530</name>
    <dbReference type="NCBI Taxonomy" id="1278309"/>
    <lineage>
        <taxon>Bacteria</taxon>
        <taxon>Pseudomonadati</taxon>
        <taxon>Pseudomonadota</taxon>
        <taxon>Gammaproteobacteria</taxon>
        <taxon>Oceanospirillales</taxon>
        <taxon>Oceanospirillaceae</taxon>
        <taxon>Amphritea</taxon>
    </lineage>
</organism>
<dbReference type="PROSITE" id="PS50931">
    <property type="entry name" value="HTH_LYSR"/>
    <property type="match status" value="1"/>
</dbReference>
<dbReference type="Proteomes" id="UP000595663">
    <property type="component" value="Chromosome"/>
</dbReference>
<dbReference type="GO" id="GO:0006351">
    <property type="term" value="P:DNA-templated transcription"/>
    <property type="evidence" value="ECO:0007669"/>
    <property type="project" value="TreeGrafter"/>
</dbReference>
<dbReference type="InterPro" id="IPR000847">
    <property type="entry name" value="LysR_HTH_N"/>
</dbReference>
<evidence type="ECO:0000259" key="5">
    <source>
        <dbReference type="PROSITE" id="PS50931"/>
    </source>
</evidence>
<dbReference type="SUPFAM" id="SSF46785">
    <property type="entry name" value="Winged helix' DNA-binding domain"/>
    <property type="match status" value="1"/>
</dbReference>
<evidence type="ECO:0000256" key="4">
    <source>
        <dbReference type="ARBA" id="ARBA00023163"/>
    </source>
</evidence>
<evidence type="ECO:0000256" key="1">
    <source>
        <dbReference type="ARBA" id="ARBA00009437"/>
    </source>
</evidence>
<dbReference type="Pfam" id="PF03466">
    <property type="entry name" value="LysR_substrate"/>
    <property type="match status" value="1"/>
</dbReference>
<dbReference type="SUPFAM" id="SSF53850">
    <property type="entry name" value="Periplasmic binding protein-like II"/>
    <property type="match status" value="1"/>
</dbReference>
<keyword evidence="4" id="KW-0804">Transcription</keyword>
<dbReference type="AlphaFoldDB" id="A0A7R6PMG6"/>
<dbReference type="InterPro" id="IPR036388">
    <property type="entry name" value="WH-like_DNA-bd_sf"/>
</dbReference>
<dbReference type="GO" id="GO:0043565">
    <property type="term" value="F:sequence-specific DNA binding"/>
    <property type="evidence" value="ECO:0007669"/>
    <property type="project" value="TreeGrafter"/>
</dbReference>
<evidence type="ECO:0000313" key="7">
    <source>
        <dbReference type="Proteomes" id="UP000595663"/>
    </source>
</evidence>
<name>A0A7R6PMG6_9GAMM</name>
<dbReference type="InterPro" id="IPR058163">
    <property type="entry name" value="LysR-type_TF_proteobact-type"/>
</dbReference>
<dbReference type="RefSeq" id="WP_019621722.1">
    <property type="nucleotide sequence ID" value="NZ_AP014545.1"/>
</dbReference>
<dbReference type="PANTHER" id="PTHR30537:SF5">
    <property type="entry name" value="HTH-TYPE TRANSCRIPTIONAL ACTIVATOR TTDR-RELATED"/>
    <property type="match status" value="1"/>
</dbReference>
<dbReference type="CDD" id="cd08422">
    <property type="entry name" value="PBP2_CrgA_like"/>
    <property type="match status" value="1"/>
</dbReference>
<comment type="similarity">
    <text evidence="1">Belongs to the LysR transcriptional regulatory family.</text>
</comment>
<accession>A0A7R6PMG6</accession>
<dbReference type="GO" id="GO:0003700">
    <property type="term" value="F:DNA-binding transcription factor activity"/>
    <property type="evidence" value="ECO:0007669"/>
    <property type="project" value="InterPro"/>
</dbReference>
<dbReference type="InterPro" id="IPR036390">
    <property type="entry name" value="WH_DNA-bd_sf"/>
</dbReference>
<evidence type="ECO:0000256" key="3">
    <source>
        <dbReference type="ARBA" id="ARBA00023125"/>
    </source>
</evidence>
<gene>
    <name evidence="6" type="ORF">AMJAP_1518</name>
</gene>
<dbReference type="PANTHER" id="PTHR30537">
    <property type="entry name" value="HTH-TYPE TRANSCRIPTIONAL REGULATOR"/>
    <property type="match status" value="1"/>
</dbReference>
<proteinExistence type="inferred from homology"/>
<keyword evidence="2" id="KW-0805">Transcription regulation</keyword>